<sequence>MCMDTKIIRHKQCIRVDKVYDWITQQIKIEKNEILKVKTVQDEVCANFCIHNKGKTSVLWQAEEKIHPSGTLTVCIDKGSIDVIVNGIQIFTLSEGESRSITLSNIKVLEVRCVEDCELCAGRFVLSLNYQISQFNNIKEVSCILTDEYGNPVNPYDDGAIICEEISDPNNRENINITLPDGDIVTLQIVELLIRGFIVIEIVDDNGKKQCPCPIPFNSIEQVVLCAPIGTKVDCEITDFTCRAILVPTKAKEDTICHEVIISISICENIQSIAKVKIELDGAICKQREEIKTKLCRINQIPDSCSTVFK</sequence>
<dbReference type="EMBL" id="MJEH01000055">
    <property type="protein sequence ID" value="OEH91557.1"/>
    <property type="molecule type" value="Genomic_DNA"/>
</dbReference>
<keyword evidence="3" id="KW-1185">Reference proteome</keyword>
<evidence type="ECO:0000313" key="3">
    <source>
        <dbReference type="Proteomes" id="UP000095209"/>
    </source>
</evidence>
<dbReference type="Proteomes" id="UP000095209">
    <property type="component" value="Unassembled WGS sequence"/>
</dbReference>
<organism evidence="2 3">
    <name type="scientific">Bacillus solimangrovi</name>
    <dbReference type="NCBI Taxonomy" id="1305675"/>
    <lineage>
        <taxon>Bacteria</taxon>
        <taxon>Bacillati</taxon>
        <taxon>Bacillota</taxon>
        <taxon>Bacilli</taxon>
        <taxon>Bacillales</taxon>
        <taxon>Bacillaceae</taxon>
        <taxon>Bacillus</taxon>
    </lineage>
</organism>
<comment type="caution">
    <text evidence="2">The sequence shown here is derived from an EMBL/GenBank/DDBJ whole genome shotgun (WGS) entry which is preliminary data.</text>
</comment>
<dbReference type="Pfam" id="PF13157">
    <property type="entry name" value="Enas"/>
    <property type="match status" value="1"/>
</dbReference>
<proteinExistence type="predicted"/>
<name>A0A1E5LBT7_9BACI</name>
<protein>
    <recommendedName>
        <fullName evidence="1">Endospore appendages core domain-containing protein</fullName>
    </recommendedName>
</protein>
<accession>A0A1E5LBT7</accession>
<dbReference type="AlphaFoldDB" id="A0A1E5LBT7"/>
<dbReference type="OrthoDB" id="2680078at2"/>
<gene>
    <name evidence="2" type="ORF">BFG57_04060</name>
</gene>
<feature type="domain" description="Endospore appendages core" evidence="1">
    <location>
        <begin position="35"/>
        <end position="132"/>
    </location>
</feature>
<dbReference type="InterPro" id="IPR025055">
    <property type="entry name" value="Ena_core"/>
</dbReference>
<evidence type="ECO:0000259" key="1">
    <source>
        <dbReference type="Pfam" id="PF13157"/>
    </source>
</evidence>
<dbReference type="STRING" id="1305675.BFG57_04060"/>
<evidence type="ECO:0000313" key="2">
    <source>
        <dbReference type="EMBL" id="OEH91557.1"/>
    </source>
</evidence>
<reference evidence="2 3" key="1">
    <citation type="submission" date="2016-08" db="EMBL/GenBank/DDBJ databases">
        <title>Genome of Bacillus solimangrovi GH2-4.</title>
        <authorList>
            <person name="Lim S."/>
            <person name="Kim B.-C."/>
        </authorList>
    </citation>
    <scope>NUCLEOTIDE SEQUENCE [LARGE SCALE GENOMIC DNA]</scope>
    <source>
        <strain evidence="2 3">GH2-4</strain>
    </source>
</reference>